<accession>A0AAX2F5Q9</accession>
<keyword evidence="2" id="KW-1185">Reference proteome</keyword>
<protein>
    <submittedName>
        <fullName evidence="1">Uncharacterized protein</fullName>
    </submittedName>
</protein>
<proteinExistence type="predicted"/>
<comment type="caution">
    <text evidence="1">The sequence shown here is derived from an EMBL/GenBank/DDBJ whole genome shotgun (WGS) entry which is preliminary data.</text>
</comment>
<dbReference type="Proteomes" id="UP000184105">
    <property type="component" value="Unassembled WGS sequence"/>
</dbReference>
<gene>
    <name evidence="1" type="ORF">SAMN05444364_12556</name>
</gene>
<reference evidence="1 2" key="1">
    <citation type="submission" date="2016-11" db="EMBL/GenBank/DDBJ databases">
        <authorList>
            <person name="Varghese N."/>
            <person name="Submissions S."/>
        </authorList>
    </citation>
    <scope>NUCLEOTIDE SEQUENCE [LARGE SCALE GENOMIC DNA]</scope>
    <source>
        <strain evidence="1 2">DSM 22613</strain>
    </source>
</reference>
<name>A0AAX2F5Q9_9BACT</name>
<dbReference type="RefSeq" id="WP_025838504.1">
    <property type="nucleotide sequence ID" value="NZ_BAKP01000020.1"/>
</dbReference>
<organism evidence="1 2">
    <name type="scientific">Prevotella scopos JCM 17725</name>
    <dbReference type="NCBI Taxonomy" id="1236518"/>
    <lineage>
        <taxon>Bacteria</taxon>
        <taxon>Pseudomonadati</taxon>
        <taxon>Bacteroidota</taxon>
        <taxon>Bacteroidia</taxon>
        <taxon>Bacteroidales</taxon>
        <taxon>Prevotellaceae</taxon>
        <taxon>Prevotella</taxon>
    </lineage>
</organism>
<dbReference type="AlphaFoldDB" id="A0AAX2F5Q9"/>
<dbReference type="EMBL" id="FQWA01000025">
    <property type="protein sequence ID" value="SHG00539.1"/>
    <property type="molecule type" value="Genomic_DNA"/>
</dbReference>
<evidence type="ECO:0000313" key="1">
    <source>
        <dbReference type="EMBL" id="SHG00539.1"/>
    </source>
</evidence>
<evidence type="ECO:0000313" key="2">
    <source>
        <dbReference type="Proteomes" id="UP000184105"/>
    </source>
</evidence>
<sequence length="85" mass="10404">MIDPEKTELDEFLKEYTRARRNAVFFIENYWNKLHPDNPIILTDDEKQQLYKRFRMAPLVHDIVAYTKRLEELRAKGYKDWEIDA</sequence>